<evidence type="ECO:0000313" key="3">
    <source>
        <dbReference type="EMBL" id="MBN8231327.1"/>
    </source>
</evidence>
<feature type="chain" id="PRO_5045486514" evidence="1">
    <location>
        <begin position="29"/>
        <end position="425"/>
    </location>
</feature>
<dbReference type="InterPro" id="IPR043504">
    <property type="entry name" value="Peptidase_S1_PA_chymotrypsin"/>
</dbReference>
<name>A0ABS3DJ17_9BACT</name>
<dbReference type="RefSeq" id="WP_207055594.1">
    <property type="nucleotide sequence ID" value="NZ_JAFIMU010000008.1"/>
</dbReference>
<accession>A0ABS3DJ17</accession>
<dbReference type="Pfam" id="PF13365">
    <property type="entry name" value="Trypsin_2"/>
    <property type="match status" value="1"/>
</dbReference>
<gene>
    <name evidence="3" type="ORF">JYK02_27815</name>
</gene>
<feature type="domain" description="Peptidase S1" evidence="2">
    <location>
        <begin position="77"/>
        <end position="290"/>
    </location>
</feature>
<dbReference type="PROSITE" id="PS00134">
    <property type="entry name" value="TRYPSIN_HIS"/>
    <property type="match status" value="1"/>
</dbReference>
<protein>
    <submittedName>
        <fullName evidence="3">Trypsin-like peptidase domain-containing protein</fullName>
    </submittedName>
</protein>
<dbReference type="PRINTS" id="PR00722">
    <property type="entry name" value="CHYMOTRYPSIN"/>
</dbReference>
<reference evidence="3 4" key="1">
    <citation type="submission" date="2021-02" db="EMBL/GenBank/DDBJ databases">
        <title>De Novo genome assembly of isolated myxobacteria.</title>
        <authorList>
            <person name="Stevens D.C."/>
        </authorList>
    </citation>
    <scope>NUCLEOTIDE SEQUENCE [LARGE SCALE GENOMIC DNA]</scope>
    <source>
        <strain evidence="3 4">ATCC 29039</strain>
    </source>
</reference>
<keyword evidence="4" id="KW-1185">Reference proteome</keyword>
<dbReference type="InterPro" id="IPR001314">
    <property type="entry name" value="Peptidase_S1A"/>
</dbReference>
<dbReference type="Gene3D" id="2.40.10.10">
    <property type="entry name" value="Trypsin-like serine proteases"/>
    <property type="match status" value="2"/>
</dbReference>
<organism evidence="3 4">
    <name type="scientific">Corallococcus macrosporus</name>
    <dbReference type="NCBI Taxonomy" id="35"/>
    <lineage>
        <taxon>Bacteria</taxon>
        <taxon>Pseudomonadati</taxon>
        <taxon>Myxococcota</taxon>
        <taxon>Myxococcia</taxon>
        <taxon>Myxococcales</taxon>
        <taxon>Cystobacterineae</taxon>
        <taxon>Myxococcaceae</taxon>
        <taxon>Corallococcus</taxon>
    </lineage>
</organism>
<dbReference type="PROSITE" id="PS51257">
    <property type="entry name" value="PROKAR_LIPOPROTEIN"/>
    <property type="match status" value="1"/>
</dbReference>
<sequence length="425" mass="44880">MTNKTNVARWGASRSVALWMAVVSGLSAGACGSSEEAPDAVELRSRKDRAYDWTDDRTDVYAHPDPALVDLALHSTPIYGSATPASVAASPTLGAKYNLCPTERFLNDPTVGSCSGVLVDDDLILTAGHCFTGSIVGSKWSFGYYRPSATTVATVTSEDIFTVSEVVLMGGSTDPNDYAFVRLDRSATPRFTPARVAFGTYPLSFGAPVATIGSSSGMPLKIDSGGTVRSTGTSGSFYEVSLDIFRGNSGGAVYARDGNTVVAVVTGARGGEYVDGPTGTCKVAAQSTLVPTGVGTVIRPMLNALCATPGFTSNRLCFKFKGAIEGIDSAGWVTGWVFDRRTPEAPLTVTVNLTRTSFPMTGTTFTVQTDQLRPDINRQFGLTGNHGFRFQIPSSYFNGSGIVGVTVPDTSYPYTYNLPGGPMYY</sequence>
<dbReference type="InterPro" id="IPR001254">
    <property type="entry name" value="Trypsin_dom"/>
</dbReference>
<proteinExistence type="predicted"/>
<dbReference type="InterPro" id="IPR018114">
    <property type="entry name" value="TRYPSIN_HIS"/>
</dbReference>
<evidence type="ECO:0000259" key="2">
    <source>
        <dbReference type="SMART" id="SM00020"/>
    </source>
</evidence>
<evidence type="ECO:0000256" key="1">
    <source>
        <dbReference type="SAM" id="SignalP"/>
    </source>
</evidence>
<dbReference type="EMBL" id="JAFIMU010000008">
    <property type="protein sequence ID" value="MBN8231327.1"/>
    <property type="molecule type" value="Genomic_DNA"/>
</dbReference>
<dbReference type="SUPFAM" id="SSF50494">
    <property type="entry name" value="Trypsin-like serine proteases"/>
    <property type="match status" value="1"/>
</dbReference>
<keyword evidence="1" id="KW-0732">Signal</keyword>
<dbReference type="InterPro" id="IPR009003">
    <property type="entry name" value="Peptidase_S1_PA"/>
</dbReference>
<feature type="signal peptide" evidence="1">
    <location>
        <begin position="1"/>
        <end position="28"/>
    </location>
</feature>
<dbReference type="SMART" id="SM00020">
    <property type="entry name" value="Tryp_SPc"/>
    <property type="match status" value="1"/>
</dbReference>
<evidence type="ECO:0000313" key="4">
    <source>
        <dbReference type="Proteomes" id="UP000664052"/>
    </source>
</evidence>
<dbReference type="Proteomes" id="UP000664052">
    <property type="component" value="Unassembled WGS sequence"/>
</dbReference>
<comment type="caution">
    <text evidence="3">The sequence shown here is derived from an EMBL/GenBank/DDBJ whole genome shotgun (WGS) entry which is preliminary data.</text>
</comment>